<reference evidence="9" key="1">
    <citation type="submission" date="2012-11" db="EMBL/GenBank/DDBJ databases">
        <title>Permanent draft genomes of Rhodopirellula europaea strain SH398 and 6C.</title>
        <authorList>
            <person name="Richter M."/>
            <person name="Richter-Heitmann T."/>
            <person name="Frank C."/>
            <person name="Harder J."/>
            <person name="Glockner F.O."/>
        </authorList>
    </citation>
    <scope>NUCLEOTIDE SEQUENCE</scope>
    <source>
        <strain evidence="9">6C</strain>
    </source>
</reference>
<evidence type="ECO:0000256" key="6">
    <source>
        <dbReference type="RuleBase" id="RU000716"/>
    </source>
</evidence>
<keyword evidence="2 6" id="KW-0805">Transcription regulation</keyword>
<dbReference type="NCBIfam" id="TIGR02989">
    <property type="entry name" value="Sig-70_gvs1"/>
    <property type="match status" value="1"/>
</dbReference>
<keyword evidence="3 6" id="KW-0731">Sigma factor</keyword>
<dbReference type="GO" id="GO:0006352">
    <property type="term" value="P:DNA-templated transcription initiation"/>
    <property type="evidence" value="ECO:0007669"/>
    <property type="project" value="InterPro"/>
</dbReference>
<dbReference type="PANTHER" id="PTHR43133:SF51">
    <property type="entry name" value="RNA POLYMERASE SIGMA FACTOR"/>
    <property type="match status" value="1"/>
</dbReference>
<evidence type="ECO:0000256" key="4">
    <source>
        <dbReference type="ARBA" id="ARBA00023125"/>
    </source>
</evidence>
<dbReference type="SUPFAM" id="SSF88659">
    <property type="entry name" value="Sigma3 and sigma4 domains of RNA polymerase sigma factors"/>
    <property type="match status" value="1"/>
</dbReference>
<evidence type="ECO:0000313" key="9">
    <source>
        <dbReference type="EMBL" id="EMB15974.1"/>
    </source>
</evidence>
<dbReference type="EMBL" id="ANMO01000147">
    <property type="protein sequence ID" value="EMB15974.1"/>
    <property type="molecule type" value="Genomic_DNA"/>
</dbReference>
<dbReference type="InterPro" id="IPR000838">
    <property type="entry name" value="RNA_pol_sigma70_ECF_CS"/>
</dbReference>
<dbReference type="InterPro" id="IPR013249">
    <property type="entry name" value="RNA_pol_sigma70_r4_t2"/>
</dbReference>
<sequence length="189" mass="21641">MATSPSLDEIIQRVIAGDLDGFTEIIRACQRPVRAWIVSRCPPGGDADDVAQQTFVAAFKRIDEYEVGTDFRAWLFTIARYQLMAECTRLKRSADYHSRYVPHALSQELERRTLGVAEEPTRLAHLRECLKQLEGNARDVLDWRYAKELPLAEIAERSSRSVGAIKKHLFVLRQKLHDCIEKKLTEETA</sequence>
<dbReference type="InterPro" id="IPR013324">
    <property type="entry name" value="RNA_pol_sigma_r3/r4-like"/>
</dbReference>
<dbReference type="Pfam" id="PF04542">
    <property type="entry name" value="Sigma70_r2"/>
    <property type="match status" value="1"/>
</dbReference>
<dbReference type="InterPro" id="IPR007627">
    <property type="entry name" value="RNA_pol_sigma70_r2"/>
</dbReference>
<keyword evidence="10" id="KW-1185">Reference proteome</keyword>
<dbReference type="InterPro" id="IPR013325">
    <property type="entry name" value="RNA_pol_sigma_r2"/>
</dbReference>
<dbReference type="GO" id="GO:0016987">
    <property type="term" value="F:sigma factor activity"/>
    <property type="evidence" value="ECO:0007669"/>
    <property type="project" value="UniProtKB-KW"/>
</dbReference>
<dbReference type="SUPFAM" id="SSF88946">
    <property type="entry name" value="Sigma2 domain of RNA polymerase sigma factors"/>
    <property type="match status" value="1"/>
</dbReference>
<evidence type="ECO:0000256" key="2">
    <source>
        <dbReference type="ARBA" id="ARBA00023015"/>
    </source>
</evidence>
<dbReference type="InterPro" id="IPR036388">
    <property type="entry name" value="WH-like_DNA-bd_sf"/>
</dbReference>
<evidence type="ECO:0000256" key="5">
    <source>
        <dbReference type="ARBA" id="ARBA00023163"/>
    </source>
</evidence>
<dbReference type="NCBIfam" id="TIGR02937">
    <property type="entry name" value="sigma70-ECF"/>
    <property type="match status" value="1"/>
</dbReference>
<dbReference type="InterPro" id="IPR014284">
    <property type="entry name" value="RNA_pol_sigma-70_dom"/>
</dbReference>
<dbReference type="GO" id="GO:0003677">
    <property type="term" value="F:DNA binding"/>
    <property type="evidence" value="ECO:0007669"/>
    <property type="project" value="UniProtKB-KW"/>
</dbReference>
<proteinExistence type="inferred from homology"/>
<dbReference type="PATRIC" id="fig|1263867.3.peg.3545"/>
<dbReference type="Gene3D" id="1.10.10.10">
    <property type="entry name" value="Winged helix-like DNA-binding domain superfamily/Winged helix DNA-binding domain"/>
    <property type="match status" value="1"/>
</dbReference>
<dbReference type="RefSeq" id="WP_008658027.1">
    <property type="nucleotide sequence ID" value="NZ_ANMO01000147.1"/>
</dbReference>
<dbReference type="PANTHER" id="PTHR43133">
    <property type="entry name" value="RNA POLYMERASE ECF-TYPE SIGMA FACTO"/>
    <property type="match status" value="1"/>
</dbReference>
<evidence type="ECO:0000259" key="8">
    <source>
        <dbReference type="Pfam" id="PF08281"/>
    </source>
</evidence>
<dbReference type="PROSITE" id="PS01063">
    <property type="entry name" value="SIGMA70_ECF"/>
    <property type="match status" value="1"/>
</dbReference>
<dbReference type="Proteomes" id="UP000011529">
    <property type="component" value="Unassembled WGS sequence"/>
</dbReference>
<reference evidence="9" key="2">
    <citation type="journal article" date="2013" name="Mar. Genomics">
        <title>Expression of sulfatases in Rhodopirellula baltica and the diversity of sulfatases in the genus Rhodopirellula.</title>
        <authorList>
            <person name="Wegner C.E."/>
            <person name="Richter-Heitmann T."/>
            <person name="Klindworth A."/>
            <person name="Klockow C."/>
            <person name="Richter M."/>
            <person name="Achstetter T."/>
            <person name="Glockner F.O."/>
            <person name="Harder J."/>
        </authorList>
    </citation>
    <scope>NUCLEOTIDE SEQUENCE [LARGE SCALE GENOMIC DNA]</scope>
    <source>
        <strain evidence="9">6C</strain>
    </source>
</reference>
<feature type="domain" description="RNA polymerase sigma factor 70 region 4 type 2" evidence="8">
    <location>
        <begin position="126"/>
        <end position="176"/>
    </location>
</feature>
<keyword evidence="4 6" id="KW-0238">DNA-binding</keyword>
<organism evidence="9 10">
    <name type="scientific">Rhodopirellula europaea 6C</name>
    <dbReference type="NCBI Taxonomy" id="1263867"/>
    <lineage>
        <taxon>Bacteria</taxon>
        <taxon>Pseudomonadati</taxon>
        <taxon>Planctomycetota</taxon>
        <taxon>Planctomycetia</taxon>
        <taxon>Pirellulales</taxon>
        <taxon>Pirellulaceae</taxon>
        <taxon>Rhodopirellula</taxon>
    </lineage>
</organism>
<dbReference type="InterPro" id="IPR014331">
    <property type="entry name" value="RNA_pol_sigma70_ECF_RHOBA"/>
</dbReference>
<feature type="domain" description="RNA polymerase sigma-70 region 2" evidence="7">
    <location>
        <begin position="26"/>
        <end position="91"/>
    </location>
</feature>
<evidence type="ECO:0000259" key="7">
    <source>
        <dbReference type="Pfam" id="PF04542"/>
    </source>
</evidence>
<evidence type="ECO:0000313" key="10">
    <source>
        <dbReference type="Proteomes" id="UP000011529"/>
    </source>
</evidence>
<name>M2B194_9BACT</name>
<dbReference type="Pfam" id="PF08281">
    <property type="entry name" value="Sigma70_r4_2"/>
    <property type="match status" value="1"/>
</dbReference>
<protein>
    <recommendedName>
        <fullName evidence="6">RNA polymerase sigma factor</fullName>
    </recommendedName>
</protein>
<comment type="similarity">
    <text evidence="1 6">Belongs to the sigma-70 factor family. ECF subfamily.</text>
</comment>
<evidence type="ECO:0000256" key="3">
    <source>
        <dbReference type="ARBA" id="ARBA00023082"/>
    </source>
</evidence>
<keyword evidence="5 6" id="KW-0804">Transcription</keyword>
<evidence type="ECO:0000256" key="1">
    <source>
        <dbReference type="ARBA" id="ARBA00010641"/>
    </source>
</evidence>
<comment type="caution">
    <text evidence="9">The sequence shown here is derived from an EMBL/GenBank/DDBJ whole genome shotgun (WGS) entry which is preliminary data.</text>
</comment>
<gene>
    <name evidence="9" type="ORF">RE6C_03321</name>
</gene>
<dbReference type="InterPro" id="IPR039425">
    <property type="entry name" value="RNA_pol_sigma-70-like"/>
</dbReference>
<dbReference type="Gene3D" id="1.10.1740.10">
    <property type="match status" value="1"/>
</dbReference>
<dbReference type="AlphaFoldDB" id="M2B194"/>
<accession>M2B194</accession>